<evidence type="ECO:0000313" key="1">
    <source>
        <dbReference type="EMBL" id="CAB1438482.1"/>
    </source>
</evidence>
<accession>A0A9N7UXX4</accession>
<sequence>MNSGIKLLPEIEGKVCGSAWCEVDILALVDTSGDEGRRSENESGHWSALAEVGSPRAIVANCSSLCLDSSTKQMREACMVLLNVPTQANYSHQSACKGEGGEERHSGAGGSPNSPCLFSSSFSFSSRGFLPPRATFEKETDMKRTVKGLRVICLLQLCHPAVTRRNAPLCPGIRFPLPTLLCLC</sequence>
<name>A0A9N7UXX4_PLEPL</name>
<proteinExistence type="predicted"/>
<gene>
    <name evidence="1" type="ORF">PLEPLA_LOCUS26401</name>
</gene>
<dbReference type="EMBL" id="CADEAL010002168">
    <property type="protein sequence ID" value="CAB1438482.1"/>
    <property type="molecule type" value="Genomic_DNA"/>
</dbReference>
<dbReference type="AlphaFoldDB" id="A0A9N7UXX4"/>
<protein>
    <submittedName>
        <fullName evidence="1">Uncharacterized protein</fullName>
    </submittedName>
</protein>
<keyword evidence="2" id="KW-1185">Reference proteome</keyword>
<organism evidence="1 2">
    <name type="scientific">Pleuronectes platessa</name>
    <name type="common">European plaice</name>
    <dbReference type="NCBI Taxonomy" id="8262"/>
    <lineage>
        <taxon>Eukaryota</taxon>
        <taxon>Metazoa</taxon>
        <taxon>Chordata</taxon>
        <taxon>Craniata</taxon>
        <taxon>Vertebrata</taxon>
        <taxon>Euteleostomi</taxon>
        <taxon>Actinopterygii</taxon>
        <taxon>Neopterygii</taxon>
        <taxon>Teleostei</taxon>
        <taxon>Neoteleostei</taxon>
        <taxon>Acanthomorphata</taxon>
        <taxon>Carangaria</taxon>
        <taxon>Pleuronectiformes</taxon>
        <taxon>Pleuronectoidei</taxon>
        <taxon>Pleuronectidae</taxon>
        <taxon>Pleuronectes</taxon>
    </lineage>
</organism>
<comment type="caution">
    <text evidence="1">The sequence shown here is derived from an EMBL/GenBank/DDBJ whole genome shotgun (WGS) entry which is preliminary data.</text>
</comment>
<evidence type="ECO:0000313" key="2">
    <source>
        <dbReference type="Proteomes" id="UP001153269"/>
    </source>
</evidence>
<dbReference type="Proteomes" id="UP001153269">
    <property type="component" value="Unassembled WGS sequence"/>
</dbReference>
<feature type="non-terminal residue" evidence="1">
    <location>
        <position position="184"/>
    </location>
</feature>
<reference evidence="1" key="1">
    <citation type="submission" date="2020-03" db="EMBL/GenBank/DDBJ databases">
        <authorList>
            <person name="Weist P."/>
        </authorList>
    </citation>
    <scope>NUCLEOTIDE SEQUENCE</scope>
</reference>